<comment type="caution">
    <text evidence="1">The sequence shown here is derived from an EMBL/GenBank/DDBJ whole genome shotgun (WGS) entry which is preliminary data.</text>
</comment>
<dbReference type="RefSeq" id="WP_130432196.1">
    <property type="nucleotide sequence ID" value="NZ_SGXF01000001.1"/>
</dbReference>
<evidence type="ECO:0000313" key="1">
    <source>
        <dbReference type="EMBL" id="RZT02106.1"/>
    </source>
</evidence>
<keyword evidence="2" id="KW-1185">Reference proteome</keyword>
<dbReference type="AlphaFoldDB" id="A0A4Q7PP99"/>
<dbReference type="Proteomes" id="UP000292927">
    <property type="component" value="Unassembled WGS sequence"/>
</dbReference>
<sequence>MDIQKEIKIAGYQPFALPEAGGQLLFSAVTELYHLDRPGSAMFAASMFYNLGRVQGIREERARRKQRGDRRG</sequence>
<gene>
    <name evidence="1" type="ORF">EV209_0211</name>
</gene>
<name>A0A4Q7PP99_9FIRM</name>
<reference evidence="1 2" key="1">
    <citation type="submission" date="2019-02" db="EMBL/GenBank/DDBJ databases">
        <title>Genomic Encyclopedia of Type Strains, Phase IV (KMG-IV): sequencing the most valuable type-strain genomes for metagenomic binning, comparative biology and taxonomic classification.</title>
        <authorList>
            <person name="Goeker M."/>
        </authorList>
    </citation>
    <scope>NUCLEOTIDE SEQUENCE [LARGE SCALE GENOMIC DNA]</scope>
    <source>
        <strain evidence="1 2">DSM 29486</strain>
    </source>
</reference>
<accession>A0A4Q7PP99</accession>
<dbReference type="EMBL" id="SGXF01000001">
    <property type="protein sequence ID" value="RZT02106.1"/>
    <property type="molecule type" value="Genomic_DNA"/>
</dbReference>
<evidence type="ECO:0000313" key="2">
    <source>
        <dbReference type="Proteomes" id="UP000292927"/>
    </source>
</evidence>
<protein>
    <submittedName>
        <fullName evidence="1">Uncharacterized protein</fullName>
    </submittedName>
</protein>
<organism evidence="1 2">
    <name type="scientific">Cuneatibacter caecimuris</name>
    <dbReference type="NCBI Taxonomy" id="1796618"/>
    <lineage>
        <taxon>Bacteria</taxon>
        <taxon>Bacillati</taxon>
        <taxon>Bacillota</taxon>
        <taxon>Clostridia</taxon>
        <taxon>Lachnospirales</taxon>
        <taxon>Lachnospiraceae</taxon>
        <taxon>Cuneatibacter</taxon>
    </lineage>
</organism>
<proteinExistence type="predicted"/>